<reference evidence="2 3" key="1">
    <citation type="submission" date="2019-03" db="EMBL/GenBank/DDBJ databases">
        <title>Genomic Encyclopedia of Type Strains, Phase III (KMG-III): the genomes of soil and plant-associated and newly described type strains.</title>
        <authorList>
            <person name="Whitman W."/>
        </authorList>
    </citation>
    <scope>NUCLEOTIDE SEQUENCE [LARGE SCALE GENOMIC DNA]</scope>
    <source>
        <strain evidence="2 3">CGMCC 1.12802</strain>
    </source>
</reference>
<evidence type="ECO:0000313" key="2">
    <source>
        <dbReference type="EMBL" id="TDX86191.1"/>
    </source>
</evidence>
<dbReference type="OrthoDB" id="9813502at2"/>
<evidence type="ECO:0000259" key="1">
    <source>
        <dbReference type="Pfam" id="PF04233"/>
    </source>
</evidence>
<dbReference type="Proteomes" id="UP000295313">
    <property type="component" value="Unassembled WGS sequence"/>
</dbReference>
<sequence length="276" mass="31300">MNNPEVLINADLHLKTAETLINAISAGLVSIGSSDNDNKVLLEKLKQNIYHFSAAKSLTQMQYYRDAMVGDNGKILGTASFIKKIADTGEIFNRTHLATEADSAHMSAIAAYNWENIDSEYIEFSTVGDSRVSPEHRLLDKFTALKTDPIWKRLWAPLRWNCRCRNIPGKSTTQNNLTSDEAYNVVRAQIKDTIFENNVGITKVIFNDKHPYFINSDGKEVKMSWQHYGLPNLDKIKTYDDYSEKWMDAKGVITTVDFTADAKTIDKQRKGILIDR</sequence>
<protein>
    <submittedName>
        <fullName evidence="2">Phage Mu protein F like protein</fullName>
    </submittedName>
</protein>
<gene>
    <name evidence="2" type="ORF">B0I22_0301</name>
</gene>
<proteinExistence type="predicted"/>
<keyword evidence="3" id="KW-1185">Reference proteome</keyword>
<dbReference type="AlphaFoldDB" id="A0A4V3H2R6"/>
<dbReference type="Pfam" id="PF04233">
    <property type="entry name" value="Phage_Mu_F"/>
    <property type="match status" value="1"/>
</dbReference>
<organism evidence="2 3">
    <name type="scientific">Epilithonimonas xixisoli</name>
    <dbReference type="NCBI Taxonomy" id="1476462"/>
    <lineage>
        <taxon>Bacteria</taxon>
        <taxon>Pseudomonadati</taxon>
        <taxon>Bacteroidota</taxon>
        <taxon>Flavobacteriia</taxon>
        <taxon>Flavobacteriales</taxon>
        <taxon>Weeksellaceae</taxon>
        <taxon>Chryseobacterium group</taxon>
        <taxon>Epilithonimonas</taxon>
    </lineage>
</organism>
<evidence type="ECO:0000313" key="3">
    <source>
        <dbReference type="Proteomes" id="UP000295313"/>
    </source>
</evidence>
<feature type="domain" description="Phage head morphogenesis" evidence="1">
    <location>
        <begin position="79"/>
        <end position="165"/>
    </location>
</feature>
<dbReference type="RefSeq" id="WP_133942827.1">
    <property type="nucleotide sequence ID" value="NZ_SOEO01000001.1"/>
</dbReference>
<comment type="caution">
    <text evidence="2">The sequence shown here is derived from an EMBL/GenBank/DDBJ whole genome shotgun (WGS) entry which is preliminary data.</text>
</comment>
<dbReference type="EMBL" id="SOEO01000001">
    <property type="protein sequence ID" value="TDX86191.1"/>
    <property type="molecule type" value="Genomic_DNA"/>
</dbReference>
<accession>A0A4V3H2R6</accession>
<name>A0A4V3H2R6_9FLAO</name>
<dbReference type="InterPro" id="IPR006528">
    <property type="entry name" value="Phage_head_morphogenesis_dom"/>
</dbReference>